<dbReference type="Proteomes" id="UP000824120">
    <property type="component" value="Chromosome 11"/>
</dbReference>
<dbReference type="OrthoDB" id="1915967at2759"/>
<accession>A0A9J5WJG0</accession>
<dbReference type="PANTHER" id="PTHR34269:SF16">
    <property type="entry name" value="TF-B3 DOMAIN-CONTAINING PROTEIN"/>
    <property type="match status" value="1"/>
</dbReference>
<comment type="caution">
    <text evidence="1">The sequence shown here is derived from an EMBL/GenBank/DDBJ whole genome shotgun (WGS) entry which is preliminary data.</text>
</comment>
<gene>
    <name evidence="1" type="ORF">H5410_055549</name>
</gene>
<dbReference type="PANTHER" id="PTHR34269">
    <property type="entry name" value="TRANSCRIPTION FACTOR B3-DOMAIN FAMILY-RELATED"/>
    <property type="match status" value="1"/>
</dbReference>
<dbReference type="InterPro" id="IPR051442">
    <property type="entry name" value="B3_domain"/>
</dbReference>
<protein>
    <submittedName>
        <fullName evidence="1">Uncharacterized protein</fullName>
    </submittedName>
</protein>
<evidence type="ECO:0000313" key="2">
    <source>
        <dbReference type="Proteomes" id="UP000824120"/>
    </source>
</evidence>
<name>A0A9J5WJG0_SOLCO</name>
<reference evidence="1 2" key="1">
    <citation type="submission" date="2020-09" db="EMBL/GenBank/DDBJ databases">
        <title>De no assembly of potato wild relative species, Solanum commersonii.</title>
        <authorList>
            <person name="Cho K."/>
        </authorList>
    </citation>
    <scope>NUCLEOTIDE SEQUENCE [LARGE SCALE GENOMIC DNA]</scope>
    <source>
        <strain evidence="1">LZ3.2</strain>
        <tissue evidence="1">Leaf</tissue>
    </source>
</reference>
<organism evidence="1 2">
    <name type="scientific">Solanum commersonii</name>
    <name type="common">Commerson's wild potato</name>
    <name type="synonym">Commerson's nightshade</name>
    <dbReference type="NCBI Taxonomy" id="4109"/>
    <lineage>
        <taxon>Eukaryota</taxon>
        <taxon>Viridiplantae</taxon>
        <taxon>Streptophyta</taxon>
        <taxon>Embryophyta</taxon>
        <taxon>Tracheophyta</taxon>
        <taxon>Spermatophyta</taxon>
        <taxon>Magnoliopsida</taxon>
        <taxon>eudicotyledons</taxon>
        <taxon>Gunneridae</taxon>
        <taxon>Pentapetalae</taxon>
        <taxon>asterids</taxon>
        <taxon>lamiids</taxon>
        <taxon>Solanales</taxon>
        <taxon>Solanaceae</taxon>
        <taxon>Solanoideae</taxon>
        <taxon>Solaneae</taxon>
        <taxon>Solanum</taxon>
    </lineage>
</organism>
<dbReference type="EMBL" id="JACXVP010000011">
    <property type="protein sequence ID" value="KAG5575415.1"/>
    <property type="molecule type" value="Genomic_DNA"/>
</dbReference>
<dbReference type="AlphaFoldDB" id="A0A9J5WJG0"/>
<keyword evidence="2" id="KW-1185">Reference proteome</keyword>
<proteinExistence type="predicted"/>
<evidence type="ECO:0000313" key="1">
    <source>
        <dbReference type="EMBL" id="KAG5575415.1"/>
    </source>
</evidence>
<sequence length="129" mass="15296">MFWKKGKSKVESEFPLVKWLTKDFRGIRFNESDMKYLFKNLDPIVAVIAKKEGEVMIPLWDQDTQVNHLFKLKKDIDGVFGLYEDWMERVVKRRGFEGKELIGFYVNRLNLELTFSVIDTRNDIAKNSN</sequence>